<comment type="caution">
    <text evidence="1">The sequence shown here is derived from an EMBL/GenBank/DDBJ whole genome shotgun (WGS) entry which is preliminary data.</text>
</comment>
<proteinExistence type="predicted"/>
<dbReference type="Pfam" id="PF26125">
    <property type="entry name" value="AcrVA2-like"/>
    <property type="match status" value="1"/>
</dbReference>
<accession>A0ABW1ZPI5</accession>
<name>A0ABW1ZPI5_9DEIO</name>
<dbReference type="EMBL" id="JBHSWB010000002">
    <property type="protein sequence ID" value="MFC6662850.1"/>
    <property type="molecule type" value="Genomic_DNA"/>
</dbReference>
<organism evidence="1 2">
    <name type="scientific">Deinococcus multiflagellatus</name>
    <dbReference type="NCBI Taxonomy" id="1656887"/>
    <lineage>
        <taxon>Bacteria</taxon>
        <taxon>Thermotogati</taxon>
        <taxon>Deinococcota</taxon>
        <taxon>Deinococci</taxon>
        <taxon>Deinococcales</taxon>
        <taxon>Deinococcaceae</taxon>
        <taxon>Deinococcus</taxon>
    </lineage>
</organism>
<gene>
    <name evidence="1" type="ORF">ACFP90_22675</name>
</gene>
<evidence type="ECO:0000313" key="2">
    <source>
        <dbReference type="Proteomes" id="UP001596317"/>
    </source>
</evidence>
<keyword evidence="2" id="KW-1185">Reference proteome</keyword>
<reference evidence="2" key="1">
    <citation type="journal article" date="2019" name="Int. J. Syst. Evol. Microbiol.">
        <title>The Global Catalogue of Microorganisms (GCM) 10K type strain sequencing project: providing services to taxonomists for standard genome sequencing and annotation.</title>
        <authorList>
            <consortium name="The Broad Institute Genomics Platform"/>
            <consortium name="The Broad Institute Genome Sequencing Center for Infectious Disease"/>
            <person name="Wu L."/>
            <person name="Ma J."/>
        </authorList>
    </citation>
    <scope>NUCLEOTIDE SEQUENCE [LARGE SCALE GENOMIC DNA]</scope>
    <source>
        <strain evidence="2">CCUG 63830</strain>
    </source>
</reference>
<dbReference type="InterPro" id="IPR058915">
    <property type="entry name" value="AcrVA2-like"/>
</dbReference>
<dbReference type="RefSeq" id="WP_224611865.1">
    <property type="nucleotide sequence ID" value="NZ_JAIQXV010000020.1"/>
</dbReference>
<dbReference type="Proteomes" id="UP001596317">
    <property type="component" value="Unassembled WGS sequence"/>
</dbReference>
<evidence type="ECO:0000313" key="1">
    <source>
        <dbReference type="EMBL" id="MFC6662850.1"/>
    </source>
</evidence>
<protein>
    <submittedName>
        <fullName evidence="1">Uncharacterized protein</fullName>
    </submittedName>
</protein>
<sequence>MNRDATADRLHALVQRAGQCYPNAWRDLYTWRAAHEVPEWLYVPLDAGVAAVRHGWDQQGKAETPTSRPQLLADAGVLTLLGAWRLGRGVYEFAPELLAALWGTPLRGQIPGEVLRQLPEFAPYLVLPPGTTYMGRPLVGVVTALDRRPDGEVSLRLLLDVPLPPTFAALGLTFSLGLSGTLDEALEGVRVRALKNLESGADFGGAEVDAARTLIQGALHDEQALWSGVLSLLLYLCSRAAEYDGTARPARATAQQQRRAQHGTAKGVQRWVLGRATAQAMRRARDGAQASNSEGARREMPTHWRNPRWTVVWTGKGKQTPEVRWEPGLVVRADRLEEERPAVVIRLTDPSGSGS</sequence>